<feature type="non-terminal residue" evidence="1">
    <location>
        <position position="1"/>
    </location>
</feature>
<accession>A0ACA9RGY4</accession>
<dbReference type="Proteomes" id="UP000789366">
    <property type="component" value="Unassembled WGS sequence"/>
</dbReference>
<protein>
    <submittedName>
        <fullName evidence="1">17471_t:CDS:1</fullName>
    </submittedName>
</protein>
<organism evidence="1 2">
    <name type="scientific">Cetraspora pellucida</name>
    <dbReference type="NCBI Taxonomy" id="1433469"/>
    <lineage>
        <taxon>Eukaryota</taxon>
        <taxon>Fungi</taxon>
        <taxon>Fungi incertae sedis</taxon>
        <taxon>Mucoromycota</taxon>
        <taxon>Glomeromycotina</taxon>
        <taxon>Glomeromycetes</taxon>
        <taxon>Diversisporales</taxon>
        <taxon>Gigasporaceae</taxon>
        <taxon>Cetraspora</taxon>
    </lineage>
</organism>
<name>A0ACA9RGY4_9GLOM</name>
<comment type="caution">
    <text evidence="1">The sequence shown here is derived from an EMBL/GenBank/DDBJ whole genome shotgun (WGS) entry which is preliminary data.</text>
</comment>
<evidence type="ECO:0000313" key="2">
    <source>
        <dbReference type="Proteomes" id="UP000789366"/>
    </source>
</evidence>
<dbReference type="EMBL" id="CAJVPW010071928">
    <property type="protein sequence ID" value="CAG8793925.1"/>
    <property type="molecule type" value="Genomic_DNA"/>
</dbReference>
<reference evidence="1" key="1">
    <citation type="submission" date="2021-06" db="EMBL/GenBank/DDBJ databases">
        <authorList>
            <person name="Kallberg Y."/>
            <person name="Tangrot J."/>
            <person name="Rosling A."/>
        </authorList>
    </citation>
    <scope>NUCLEOTIDE SEQUENCE</scope>
    <source>
        <strain evidence="1">28 12/20/2015</strain>
    </source>
</reference>
<sequence>EEIVKSEITIDDLEQINLNISNQYLQIGACASEISKNNDVRSAINNLIKRLTIGKGFV</sequence>
<proteinExistence type="predicted"/>
<evidence type="ECO:0000313" key="1">
    <source>
        <dbReference type="EMBL" id="CAG8793925.1"/>
    </source>
</evidence>
<feature type="non-terminal residue" evidence="1">
    <location>
        <position position="58"/>
    </location>
</feature>
<keyword evidence="2" id="KW-1185">Reference proteome</keyword>
<gene>
    <name evidence="1" type="ORF">SPELUC_LOCUS17479</name>
</gene>